<evidence type="ECO:0000313" key="2">
    <source>
        <dbReference type="Proteomes" id="UP000184364"/>
    </source>
</evidence>
<sequence>MAIRKTAKNILIKVNDSYNLTVGQKVEKIAGKINTEAKKGNLVLASNKKIMSHGNK</sequence>
<dbReference type="AlphaFoldDB" id="A0A1M7JBW4"/>
<name>A0A1M7JBW4_9FLAO</name>
<evidence type="ECO:0000313" key="1">
    <source>
        <dbReference type="EMBL" id="SHM50495.1"/>
    </source>
</evidence>
<dbReference type="RefSeq" id="WP_175549640.1">
    <property type="nucleotide sequence ID" value="NZ_FRAV01000051.1"/>
</dbReference>
<gene>
    <name evidence="1" type="ORF">SAMN05444267_105126</name>
</gene>
<accession>A0A1M7JBW4</accession>
<proteinExistence type="predicted"/>
<reference evidence="2" key="1">
    <citation type="submission" date="2016-11" db="EMBL/GenBank/DDBJ databases">
        <authorList>
            <person name="Varghese N."/>
            <person name="Submissions S."/>
        </authorList>
    </citation>
    <scope>NUCLEOTIDE SEQUENCE [LARGE SCALE GENOMIC DNA]</scope>
    <source>
        <strain evidence="2">DSM 26899</strain>
    </source>
</reference>
<dbReference type="Proteomes" id="UP000184364">
    <property type="component" value="Unassembled WGS sequence"/>
</dbReference>
<organism evidence="1 2">
    <name type="scientific">Chryseobacterium polytrichastri</name>
    <dbReference type="NCBI Taxonomy" id="1302687"/>
    <lineage>
        <taxon>Bacteria</taxon>
        <taxon>Pseudomonadati</taxon>
        <taxon>Bacteroidota</taxon>
        <taxon>Flavobacteriia</taxon>
        <taxon>Flavobacteriales</taxon>
        <taxon>Weeksellaceae</taxon>
        <taxon>Chryseobacterium group</taxon>
        <taxon>Chryseobacterium</taxon>
    </lineage>
</organism>
<dbReference type="STRING" id="1302687.SAMN05444267_105126"/>
<keyword evidence="2" id="KW-1185">Reference proteome</keyword>
<dbReference type="EMBL" id="FRAV01000051">
    <property type="protein sequence ID" value="SHM50495.1"/>
    <property type="molecule type" value="Genomic_DNA"/>
</dbReference>
<protein>
    <submittedName>
        <fullName evidence="1">Uncharacterized protein</fullName>
    </submittedName>
</protein>